<dbReference type="AlphaFoldDB" id="K3WRH3"/>
<evidence type="ECO:0000313" key="7">
    <source>
        <dbReference type="Proteomes" id="UP000019132"/>
    </source>
</evidence>
<keyword evidence="1 4" id="KW-0732">Signal</keyword>
<evidence type="ECO:0000256" key="3">
    <source>
        <dbReference type="SAM" id="MobiDB-lite"/>
    </source>
</evidence>
<evidence type="ECO:0000256" key="1">
    <source>
        <dbReference type="ARBA" id="ARBA00022729"/>
    </source>
</evidence>
<feature type="region of interest" description="Disordered" evidence="3">
    <location>
        <begin position="60"/>
        <end position="101"/>
    </location>
</feature>
<dbReference type="InterPro" id="IPR051558">
    <property type="entry name" value="Metallophosphoesterase_PAP"/>
</dbReference>
<reference evidence="7" key="2">
    <citation type="submission" date="2010-04" db="EMBL/GenBank/DDBJ databases">
        <authorList>
            <person name="Buell R."/>
            <person name="Hamilton J."/>
            <person name="Hostetler J."/>
        </authorList>
    </citation>
    <scope>NUCLEOTIDE SEQUENCE [LARGE SCALE GENOMIC DNA]</scope>
    <source>
        <strain evidence="7">DAOM:BR144</strain>
    </source>
</reference>
<dbReference type="PANTHER" id="PTHR10161">
    <property type="entry name" value="TARTRATE-RESISTANT ACID PHOSPHATASE TYPE 5"/>
    <property type="match status" value="1"/>
</dbReference>
<feature type="domain" description="Calcineurin-like phosphoesterase" evidence="5">
    <location>
        <begin position="112"/>
        <end position="391"/>
    </location>
</feature>
<keyword evidence="7" id="KW-1185">Reference proteome</keyword>
<name>K3WRH3_GLOUD</name>
<dbReference type="EnsemblProtists" id="PYU1_T007567">
    <property type="protein sequence ID" value="PYU1_T007567"/>
    <property type="gene ID" value="PYU1_G007551"/>
</dbReference>
<reference evidence="6" key="3">
    <citation type="submission" date="2015-02" db="UniProtKB">
        <authorList>
            <consortium name="EnsemblProtists"/>
        </authorList>
    </citation>
    <scope>IDENTIFICATION</scope>
    <source>
        <strain evidence="6">DAOM BR144</strain>
    </source>
</reference>
<dbReference type="InterPro" id="IPR029052">
    <property type="entry name" value="Metallo-depent_PP-like"/>
</dbReference>
<evidence type="ECO:0000313" key="6">
    <source>
        <dbReference type="EnsemblProtists" id="PYU1_T007567"/>
    </source>
</evidence>
<dbReference type="Gene3D" id="3.60.21.10">
    <property type="match status" value="1"/>
</dbReference>
<evidence type="ECO:0000259" key="5">
    <source>
        <dbReference type="Pfam" id="PF00149"/>
    </source>
</evidence>
<dbReference type="HOGENOM" id="CLU_027247_1_0_1"/>
<dbReference type="VEuPathDB" id="FungiDB:PYU1_G007551"/>
<dbReference type="InParanoid" id="K3WRH3"/>
<keyword evidence="2" id="KW-0378">Hydrolase</keyword>
<dbReference type="STRING" id="431595.K3WRH3"/>
<sequence>MKVFAVAVAALAAVAVQAKQETSFDALDTNTRDFTDPPIQPGTVAAVEVPDEAVAAVTTAPVTDAPATTAPVTDTPATNTTATTAPATDAPATSAPSTDAPASNDGYVLHALAIGDWGVTSDPTGSCCSRYKGDKDTPAYNKHRYAQDNVAALLGASAELLKPKAVLGHGDSFYWQGLMEDDVQTRFQETFENKYKSEALNVPWFNVMGNHDYGGASFICGHKCNSTEEMLQHLDAKFTRQQQYKSPNDDRWQIKGHYYKETIEAGGVSVDIYNVDTNYATSHGASQICCQCYGYGGDSPVCKDPHPDNAGELCAGGSLDMFNACMNKLKEWQDDSLTQLERDAKASTATWKIVNSHYSPHFHMPPEMYTPWYQVLKDAGIQLFVNGHTHAESHDHSDSYKTHFITNGAGGGIQSESIGAPPEHAISAVGVNQVWNAAGEPYGYFELSFSAVGLRLQFISTGSGWKPDEQQAARQVQYCYVIPIDGGVGSKCA</sequence>
<reference evidence="7" key="1">
    <citation type="journal article" date="2010" name="Genome Biol.">
        <title>Genome sequence of the necrotrophic plant pathogen Pythium ultimum reveals original pathogenicity mechanisms and effector repertoire.</title>
        <authorList>
            <person name="Levesque C.A."/>
            <person name="Brouwer H."/>
            <person name="Cano L."/>
            <person name="Hamilton J.P."/>
            <person name="Holt C."/>
            <person name="Huitema E."/>
            <person name="Raffaele S."/>
            <person name="Robideau G.P."/>
            <person name="Thines M."/>
            <person name="Win J."/>
            <person name="Zerillo M.M."/>
            <person name="Beakes G.W."/>
            <person name="Boore J.L."/>
            <person name="Busam D."/>
            <person name="Dumas B."/>
            <person name="Ferriera S."/>
            <person name="Fuerstenberg S.I."/>
            <person name="Gachon C.M."/>
            <person name="Gaulin E."/>
            <person name="Govers F."/>
            <person name="Grenville-Briggs L."/>
            <person name="Horner N."/>
            <person name="Hostetler J."/>
            <person name="Jiang R.H."/>
            <person name="Johnson J."/>
            <person name="Krajaejun T."/>
            <person name="Lin H."/>
            <person name="Meijer H.J."/>
            <person name="Moore B."/>
            <person name="Morris P."/>
            <person name="Phuntmart V."/>
            <person name="Puiu D."/>
            <person name="Shetty J."/>
            <person name="Stajich J.E."/>
            <person name="Tripathy S."/>
            <person name="Wawra S."/>
            <person name="van West P."/>
            <person name="Whitty B.R."/>
            <person name="Coutinho P.M."/>
            <person name="Henrissat B."/>
            <person name="Martin F."/>
            <person name="Thomas P.D."/>
            <person name="Tyler B.M."/>
            <person name="De Vries R.P."/>
            <person name="Kamoun S."/>
            <person name="Yandell M."/>
            <person name="Tisserat N."/>
            <person name="Buell C.R."/>
        </authorList>
    </citation>
    <scope>NUCLEOTIDE SEQUENCE</scope>
    <source>
        <strain evidence="7">DAOM:BR144</strain>
    </source>
</reference>
<feature type="chain" id="PRO_5003868184" description="Calcineurin-like phosphoesterase domain-containing protein" evidence="4">
    <location>
        <begin position="19"/>
        <end position="493"/>
    </location>
</feature>
<organism evidence="6 7">
    <name type="scientific">Globisporangium ultimum (strain ATCC 200006 / CBS 805.95 / DAOM BR144)</name>
    <name type="common">Pythium ultimum</name>
    <dbReference type="NCBI Taxonomy" id="431595"/>
    <lineage>
        <taxon>Eukaryota</taxon>
        <taxon>Sar</taxon>
        <taxon>Stramenopiles</taxon>
        <taxon>Oomycota</taxon>
        <taxon>Peronosporomycetes</taxon>
        <taxon>Pythiales</taxon>
        <taxon>Pythiaceae</taxon>
        <taxon>Globisporangium</taxon>
    </lineage>
</organism>
<proteinExistence type="predicted"/>
<dbReference type="SUPFAM" id="SSF56300">
    <property type="entry name" value="Metallo-dependent phosphatases"/>
    <property type="match status" value="1"/>
</dbReference>
<dbReference type="EMBL" id="GL376585">
    <property type="status" value="NOT_ANNOTATED_CDS"/>
    <property type="molecule type" value="Genomic_DNA"/>
</dbReference>
<dbReference type="GO" id="GO:0016787">
    <property type="term" value="F:hydrolase activity"/>
    <property type="evidence" value="ECO:0007669"/>
    <property type="project" value="UniProtKB-KW"/>
</dbReference>
<dbReference type="eggNOG" id="KOG2679">
    <property type="taxonomic scope" value="Eukaryota"/>
</dbReference>
<protein>
    <recommendedName>
        <fullName evidence="5">Calcineurin-like phosphoesterase domain-containing protein</fullName>
    </recommendedName>
</protein>
<accession>K3WRH3</accession>
<dbReference type="Pfam" id="PF00149">
    <property type="entry name" value="Metallophos"/>
    <property type="match status" value="1"/>
</dbReference>
<evidence type="ECO:0000256" key="4">
    <source>
        <dbReference type="SAM" id="SignalP"/>
    </source>
</evidence>
<dbReference type="InterPro" id="IPR004843">
    <property type="entry name" value="Calcineurin-like_PHP"/>
</dbReference>
<dbReference type="Proteomes" id="UP000019132">
    <property type="component" value="Unassembled WGS sequence"/>
</dbReference>
<dbReference type="OMA" id="ATHAPGH"/>
<evidence type="ECO:0000256" key="2">
    <source>
        <dbReference type="ARBA" id="ARBA00022801"/>
    </source>
</evidence>
<dbReference type="PANTHER" id="PTHR10161:SF14">
    <property type="entry name" value="TARTRATE-RESISTANT ACID PHOSPHATASE TYPE 5"/>
    <property type="match status" value="1"/>
</dbReference>
<feature type="signal peptide" evidence="4">
    <location>
        <begin position="1"/>
        <end position="18"/>
    </location>
</feature>